<gene>
    <name evidence="1" type="ORF">NCTC12126_05156</name>
</gene>
<dbReference type="PANTHER" id="PTHR30185:SF14">
    <property type="entry name" value="STATIONARY PHASE-INDUCIBLE PROTEIN CSIE-RELATED"/>
    <property type="match status" value="1"/>
</dbReference>
<organism evidence="1 2">
    <name type="scientific">Enterobacter cancerogenus</name>
    <dbReference type="NCBI Taxonomy" id="69218"/>
    <lineage>
        <taxon>Bacteria</taxon>
        <taxon>Pseudomonadati</taxon>
        <taxon>Pseudomonadota</taxon>
        <taxon>Gammaproteobacteria</taxon>
        <taxon>Enterobacterales</taxon>
        <taxon>Enterobacteriaceae</taxon>
        <taxon>Enterobacter</taxon>
        <taxon>Enterobacter cloacae complex</taxon>
    </lineage>
</organism>
<protein>
    <submittedName>
        <fullName evidence="1">Transcriptional antiterminator BglG</fullName>
    </submittedName>
</protein>
<dbReference type="InterPro" id="IPR050661">
    <property type="entry name" value="BglG_antiterminators"/>
</dbReference>
<evidence type="ECO:0000313" key="2">
    <source>
        <dbReference type="Proteomes" id="UP000351155"/>
    </source>
</evidence>
<name>A0A484ZD87_9ENTR</name>
<dbReference type="Proteomes" id="UP000351155">
    <property type="component" value="Unassembled WGS sequence"/>
</dbReference>
<sequence>MSLVAVIFGAWLMQETDLHEKQVVLLTGEDKACEAHIEQQLRELTLLPLNIRYLTLQSFQKEGAPREAALVITPYPTALPLFSPPLIHAVETLNAQQQEHIRAMLEH</sequence>
<reference evidence="1 2" key="1">
    <citation type="submission" date="2019-03" db="EMBL/GenBank/DDBJ databases">
        <authorList>
            <consortium name="Pathogen Informatics"/>
        </authorList>
    </citation>
    <scope>NUCLEOTIDE SEQUENCE [LARGE SCALE GENOMIC DNA]</scope>
    <source>
        <strain evidence="1 2">NCTC12126</strain>
    </source>
</reference>
<proteinExistence type="predicted"/>
<evidence type="ECO:0000313" key="1">
    <source>
        <dbReference type="EMBL" id="VFS43889.1"/>
    </source>
</evidence>
<dbReference type="PANTHER" id="PTHR30185">
    <property type="entry name" value="CRYPTIC BETA-GLUCOSIDE BGL OPERON ANTITERMINATOR"/>
    <property type="match status" value="1"/>
</dbReference>
<dbReference type="EMBL" id="CAADIW010000069">
    <property type="protein sequence ID" value="VFS43889.1"/>
    <property type="molecule type" value="Genomic_DNA"/>
</dbReference>
<accession>A0A484ZD87</accession>
<dbReference type="AlphaFoldDB" id="A0A484ZD87"/>